<dbReference type="PRINTS" id="PR00619">
    <property type="entry name" value="GATAZNFINGER"/>
</dbReference>
<dbReference type="EMBL" id="ML977503">
    <property type="protein sequence ID" value="KAF2131130.1"/>
    <property type="molecule type" value="Genomic_DNA"/>
</dbReference>
<protein>
    <submittedName>
        <fullName evidence="12">Area protein</fullName>
    </submittedName>
</protein>
<reference evidence="12" key="1">
    <citation type="journal article" date="2020" name="Stud. Mycol.">
        <title>101 Dothideomycetes genomes: a test case for predicting lifestyles and emergence of pathogens.</title>
        <authorList>
            <person name="Haridas S."/>
            <person name="Albert R."/>
            <person name="Binder M."/>
            <person name="Bloem J."/>
            <person name="Labutti K."/>
            <person name="Salamov A."/>
            <person name="Andreopoulos B."/>
            <person name="Baker S."/>
            <person name="Barry K."/>
            <person name="Bills G."/>
            <person name="Bluhm B."/>
            <person name="Cannon C."/>
            <person name="Castanera R."/>
            <person name="Culley D."/>
            <person name="Daum C."/>
            <person name="Ezra D."/>
            <person name="Gonzalez J."/>
            <person name="Henrissat B."/>
            <person name="Kuo A."/>
            <person name="Liang C."/>
            <person name="Lipzen A."/>
            <person name="Lutzoni F."/>
            <person name="Magnuson J."/>
            <person name="Mondo S."/>
            <person name="Nolan M."/>
            <person name="Ohm R."/>
            <person name="Pangilinan J."/>
            <person name="Park H.-J."/>
            <person name="Ramirez L."/>
            <person name="Alfaro M."/>
            <person name="Sun H."/>
            <person name="Tritt A."/>
            <person name="Yoshinaga Y."/>
            <person name="Zwiers L.-H."/>
            <person name="Turgeon B."/>
            <person name="Goodwin S."/>
            <person name="Spatafora J."/>
            <person name="Crous P."/>
            <person name="Grigoriev I."/>
        </authorList>
    </citation>
    <scope>NUCLEOTIDE SEQUENCE</scope>
    <source>
        <strain evidence="12">CBS 119687</strain>
    </source>
</reference>
<feature type="compositionally biased region" description="Acidic residues" evidence="10">
    <location>
        <begin position="804"/>
        <end position="813"/>
    </location>
</feature>
<dbReference type="Pfam" id="PF08550">
    <property type="entry name" value="GATA_AreA"/>
    <property type="match status" value="1"/>
</dbReference>
<feature type="region of interest" description="Disordered" evidence="10">
    <location>
        <begin position="555"/>
        <end position="650"/>
    </location>
</feature>
<evidence type="ECO:0000256" key="8">
    <source>
        <dbReference type="ARBA" id="ARBA00023242"/>
    </source>
</evidence>
<dbReference type="PANTHER" id="PTHR10071:SF281">
    <property type="entry name" value="BOX A-BINDING FACTOR-RELATED"/>
    <property type="match status" value="1"/>
</dbReference>
<proteinExistence type="predicted"/>
<dbReference type="InterPro" id="IPR039355">
    <property type="entry name" value="Transcription_factor_GATA"/>
</dbReference>
<keyword evidence="3 9" id="KW-0863">Zinc-finger</keyword>
<comment type="subcellular location">
    <subcellularLocation>
        <location evidence="1">Nucleus</location>
    </subcellularLocation>
</comment>
<evidence type="ECO:0000256" key="10">
    <source>
        <dbReference type="SAM" id="MobiDB-lite"/>
    </source>
</evidence>
<feature type="region of interest" description="Disordered" evidence="10">
    <location>
        <begin position="695"/>
        <end position="824"/>
    </location>
</feature>
<evidence type="ECO:0000256" key="3">
    <source>
        <dbReference type="ARBA" id="ARBA00022771"/>
    </source>
</evidence>
<keyword evidence="8" id="KW-0539">Nucleus</keyword>
<dbReference type="PROSITE" id="PS50114">
    <property type="entry name" value="GATA_ZN_FINGER_2"/>
    <property type="match status" value="1"/>
</dbReference>
<evidence type="ECO:0000256" key="5">
    <source>
        <dbReference type="ARBA" id="ARBA00023015"/>
    </source>
</evidence>
<keyword evidence="5" id="KW-0805">Transcription regulation</keyword>
<keyword evidence="7" id="KW-0804">Transcription</keyword>
<dbReference type="SUPFAM" id="SSF57716">
    <property type="entry name" value="Glucocorticoid receptor-like (DNA-binding domain)"/>
    <property type="match status" value="1"/>
</dbReference>
<keyword evidence="4" id="KW-0862">Zinc</keyword>
<dbReference type="PANTHER" id="PTHR10071">
    <property type="entry name" value="TRANSCRIPTION FACTOR GATA FAMILY MEMBER"/>
    <property type="match status" value="1"/>
</dbReference>
<accession>A0A6A6AH48</accession>
<evidence type="ECO:0000256" key="9">
    <source>
        <dbReference type="PROSITE-ProRule" id="PRU00094"/>
    </source>
</evidence>
<feature type="compositionally biased region" description="Basic and acidic residues" evidence="10">
    <location>
        <begin position="243"/>
        <end position="255"/>
    </location>
</feature>
<dbReference type="InterPro" id="IPR013860">
    <property type="entry name" value="AreA_GATA"/>
</dbReference>
<dbReference type="SMART" id="SM00401">
    <property type="entry name" value="ZnF_GATA"/>
    <property type="match status" value="1"/>
</dbReference>
<evidence type="ECO:0000256" key="1">
    <source>
        <dbReference type="ARBA" id="ARBA00004123"/>
    </source>
</evidence>
<dbReference type="PROSITE" id="PS00344">
    <property type="entry name" value="GATA_ZN_FINGER_1"/>
    <property type="match status" value="1"/>
</dbReference>
<feature type="domain" description="GATA-type" evidence="11">
    <location>
        <begin position="644"/>
        <end position="697"/>
    </location>
</feature>
<keyword evidence="2" id="KW-0479">Metal-binding</keyword>
<name>A0A6A6AH48_9PLEO</name>
<dbReference type="FunFam" id="3.30.50.10:FF:000007">
    <property type="entry name" value="Nitrogen regulatory AreA, N-terminal"/>
    <property type="match status" value="1"/>
</dbReference>
<evidence type="ECO:0000256" key="2">
    <source>
        <dbReference type="ARBA" id="ARBA00022723"/>
    </source>
</evidence>
<dbReference type="GO" id="GO:0042128">
    <property type="term" value="P:nitrate assimilation"/>
    <property type="evidence" value="ECO:0007669"/>
    <property type="project" value="UniProtKB-KW"/>
</dbReference>
<evidence type="ECO:0000313" key="13">
    <source>
        <dbReference type="Proteomes" id="UP000799771"/>
    </source>
</evidence>
<dbReference type="Pfam" id="PF00320">
    <property type="entry name" value="GATA"/>
    <property type="match status" value="1"/>
</dbReference>
<keyword evidence="6" id="KW-0534">Nitrate assimilation</keyword>
<dbReference type="Gene3D" id="3.30.50.10">
    <property type="entry name" value="Erythroid Transcription Factor GATA-1, subunit A"/>
    <property type="match status" value="1"/>
</dbReference>
<dbReference type="InterPro" id="IPR013088">
    <property type="entry name" value="Znf_NHR/GATA"/>
</dbReference>
<dbReference type="GO" id="GO:0045944">
    <property type="term" value="P:positive regulation of transcription by RNA polymerase II"/>
    <property type="evidence" value="ECO:0007669"/>
    <property type="project" value="TreeGrafter"/>
</dbReference>
<dbReference type="Proteomes" id="UP000799771">
    <property type="component" value="Unassembled WGS sequence"/>
</dbReference>
<keyword evidence="13" id="KW-1185">Reference proteome</keyword>
<evidence type="ECO:0000313" key="12">
    <source>
        <dbReference type="EMBL" id="KAF2131130.1"/>
    </source>
</evidence>
<organism evidence="12 13">
    <name type="scientific">Dothidotthia symphoricarpi CBS 119687</name>
    <dbReference type="NCBI Taxonomy" id="1392245"/>
    <lineage>
        <taxon>Eukaryota</taxon>
        <taxon>Fungi</taxon>
        <taxon>Dikarya</taxon>
        <taxon>Ascomycota</taxon>
        <taxon>Pezizomycotina</taxon>
        <taxon>Dothideomycetes</taxon>
        <taxon>Pleosporomycetidae</taxon>
        <taxon>Pleosporales</taxon>
        <taxon>Dothidotthiaceae</taxon>
        <taxon>Dothidotthia</taxon>
    </lineage>
</organism>
<dbReference type="CDD" id="cd00202">
    <property type="entry name" value="ZnF_GATA"/>
    <property type="match status" value="1"/>
</dbReference>
<dbReference type="AlphaFoldDB" id="A0A6A6AH48"/>
<dbReference type="RefSeq" id="XP_033525517.1">
    <property type="nucleotide sequence ID" value="XM_033663547.1"/>
</dbReference>
<dbReference type="OrthoDB" id="515401at2759"/>
<dbReference type="GO" id="GO:0000122">
    <property type="term" value="P:negative regulation of transcription by RNA polymerase II"/>
    <property type="evidence" value="ECO:0007669"/>
    <property type="project" value="TreeGrafter"/>
</dbReference>
<feature type="region of interest" description="Disordered" evidence="10">
    <location>
        <begin position="243"/>
        <end position="265"/>
    </location>
</feature>
<evidence type="ECO:0000256" key="7">
    <source>
        <dbReference type="ARBA" id="ARBA00023163"/>
    </source>
</evidence>
<evidence type="ECO:0000259" key="11">
    <source>
        <dbReference type="PROSITE" id="PS50114"/>
    </source>
</evidence>
<dbReference type="GO" id="GO:0008270">
    <property type="term" value="F:zinc ion binding"/>
    <property type="evidence" value="ECO:0007669"/>
    <property type="project" value="UniProtKB-KW"/>
</dbReference>
<evidence type="ECO:0000256" key="6">
    <source>
        <dbReference type="ARBA" id="ARBA00023063"/>
    </source>
</evidence>
<dbReference type="GeneID" id="54403979"/>
<dbReference type="GO" id="GO:0000978">
    <property type="term" value="F:RNA polymerase II cis-regulatory region sequence-specific DNA binding"/>
    <property type="evidence" value="ECO:0007669"/>
    <property type="project" value="TreeGrafter"/>
</dbReference>
<gene>
    <name evidence="12" type="ORF">P153DRAFT_287591</name>
</gene>
<feature type="compositionally biased region" description="Polar residues" evidence="10">
    <location>
        <begin position="723"/>
        <end position="734"/>
    </location>
</feature>
<dbReference type="InterPro" id="IPR000679">
    <property type="entry name" value="Znf_GATA"/>
</dbReference>
<feature type="region of interest" description="Disordered" evidence="10">
    <location>
        <begin position="28"/>
        <end position="51"/>
    </location>
</feature>
<sequence>MDLHSLPPSRAALLPADEAARRGVLEDSMFPSLGNDAGSPSVESPQEMQKNDPLGTQIWKLYSRAKTQLPNAERMENLTWRMMAMNMRRAELDRNKWSSQGSMDMLMPPPTASVNMNMNMDVSTGTGAGTRPAPSTAPSGIAQQLRKSVDRQAHAQQPQSDAMNLDDFIFPSSVGSPAGLSPHMSEEVVGPFNATAPAIPIRKPHQASDHNLSLARASAPSVPPLVGRENDFGYVPRHVRKTSIDERRPPKRRAEASPQVPPVNSIMIPTDAQQEADLHHYSLDQPMHPPHFPASQSHVPYSIDTFQMHDDPIVNSAGPFQQNFGFSPVGSPLMNHNHNASYSNMFNPNSIASSLNSTDYYSPPSSAFPSTVSTPQPIPDDNHMYFDRTGMDIRGQHTASSYGPHRPSGLSASMQPHFIFNPSGGGPDTVFSPVTSSSSSLPFSATSFGHAGHVDPSQVLHNNLPLRQQQEMQIPRHENMFTFGADSDAEDEDGGAFADRTMPSQDYSPMEEGPLDFTTGFQWETNLSNQFNPMPARYPAGPPRKTVTIGGTEMVHSPQDHWSPGSLGRTHGSAASVSDIRNRGNDPRRQKIPRISSTPNAAGMVHQGMYGRPQSSPNSPPESGLNSAAPSRPQSPGGTKQGESSAPTTCTNCFTQTTPLWRRNPEGHPLCNACGLFLKLHGVVRPLSLKTDVIKKRNRGSGNAPVGSASTRSSKKSSRKNSIAQTTPVTTPKATDSESPNSTGSGGGGSAFLSSITPSASKSGGVVPIAPGPPKPSSSTTPTQSRGVAAMPKRARGQSKSDSQELEMADADDTNGRAPLRRRDTAIAATSTAFPSQNLSALPMGAMGQGLQSSGPAEWEWLTMSL</sequence>
<feature type="compositionally biased region" description="Basic and acidic residues" evidence="10">
    <location>
        <begin position="580"/>
        <end position="589"/>
    </location>
</feature>
<feature type="compositionally biased region" description="Polar residues" evidence="10">
    <location>
        <begin position="624"/>
        <end position="647"/>
    </location>
</feature>
<evidence type="ECO:0000256" key="4">
    <source>
        <dbReference type="ARBA" id="ARBA00022833"/>
    </source>
</evidence>
<dbReference type="GO" id="GO:0005634">
    <property type="term" value="C:nucleus"/>
    <property type="evidence" value="ECO:0007669"/>
    <property type="project" value="UniProtKB-SubCell"/>
</dbReference>
<dbReference type="GO" id="GO:0000981">
    <property type="term" value="F:DNA-binding transcription factor activity, RNA polymerase II-specific"/>
    <property type="evidence" value="ECO:0007669"/>
    <property type="project" value="TreeGrafter"/>
</dbReference>